<dbReference type="AlphaFoldDB" id="C1MTQ4"/>
<feature type="compositionally biased region" description="Pro residues" evidence="1">
    <location>
        <begin position="40"/>
        <end position="51"/>
    </location>
</feature>
<dbReference type="RefSeq" id="XP_003059063.1">
    <property type="nucleotide sequence ID" value="XM_003059017.1"/>
</dbReference>
<evidence type="ECO:0000313" key="3">
    <source>
        <dbReference type="Proteomes" id="UP000001876"/>
    </source>
</evidence>
<protein>
    <submittedName>
        <fullName evidence="2">Predicted protein</fullName>
    </submittedName>
</protein>
<gene>
    <name evidence="2" type="ORF">MICPUCDRAFT_58508</name>
</gene>
<dbReference type="Gene3D" id="3.40.1740.10">
    <property type="entry name" value="VC0467-like"/>
    <property type="match status" value="1"/>
</dbReference>
<evidence type="ECO:0000256" key="1">
    <source>
        <dbReference type="SAM" id="MobiDB-lite"/>
    </source>
</evidence>
<sequence length="323" mass="34822">MEATTSDPSPPVVVAEGASGAGDGDGGDDAEEEEEEAQAPDPPPPPRPPPIAFERRRRRRARDRVADLEDDRRARKGWRATARLAVSKAMDAVAAKYPGARAVEITHFAGGPCDEREIVTCVVPGGVRRGWTVVTKRDGGLEAAIRLAHGRAARRAGDAQGRVSGSQTVRLKGLSARPELNGEIGLALRRVLFEASTGRWLMRLRNGDGKQVKPENLEPMEGAGGRVFAFWGDARWSRAQLLGEIARGHWGLCRGSVADIACAPEARYESLLGSERLAFAPVTEMTEDFLRNARREMAALGSIARETMPEGEEAEEEGDGDSP</sequence>
<dbReference type="GeneID" id="9684557"/>
<feature type="compositionally biased region" description="Acidic residues" evidence="1">
    <location>
        <begin position="309"/>
        <end position="323"/>
    </location>
</feature>
<reference evidence="2 3" key="1">
    <citation type="journal article" date="2009" name="Science">
        <title>Green evolution and dynamic adaptations revealed by genomes of the marine picoeukaryotes Micromonas.</title>
        <authorList>
            <person name="Worden A.Z."/>
            <person name="Lee J.H."/>
            <person name="Mock T."/>
            <person name="Rouze P."/>
            <person name="Simmons M.P."/>
            <person name="Aerts A.L."/>
            <person name="Allen A.E."/>
            <person name="Cuvelier M.L."/>
            <person name="Derelle E."/>
            <person name="Everett M.V."/>
            <person name="Foulon E."/>
            <person name="Grimwood J."/>
            <person name="Gundlach H."/>
            <person name="Henrissat B."/>
            <person name="Napoli C."/>
            <person name="McDonald S.M."/>
            <person name="Parker M.S."/>
            <person name="Rombauts S."/>
            <person name="Salamov A."/>
            <person name="Von Dassow P."/>
            <person name="Badger J.H."/>
            <person name="Coutinho P.M."/>
            <person name="Demir E."/>
            <person name="Dubchak I."/>
            <person name="Gentemann C."/>
            <person name="Eikrem W."/>
            <person name="Gready J.E."/>
            <person name="John U."/>
            <person name="Lanier W."/>
            <person name="Lindquist E.A."/>
            <person name="Lucas S."/>
            <person name="Mayer K.F."/>
            <person name="Moreau H."/>
            <person name="Not F."/>
            <person name="Otillar R."/>
            <person name="Panaud O."/>
            <person name="Pangilinan J."/>
            <person name="Paulsen I."/>
            <person name="Piegu B."/>
            <person name="Poliakov A."/>
            <person name="Robbens S."/>
            <person name="Schmutz J."/>
            <person name="Toulza E."/>
            <person name="Wyss T."/>
            <person name="Zelensky A."/>
            <person name="Zhou K."/>
            <person name="Armbrust E.V."/>
            <person name="Bhattacharya D."/>
            <person name="Goodenough U.W."/>
            <person name="Van de Peer Y."/>
            <person name="Grigoriev I.V."/>
        </authorList>
    </citation>
    <scope>NUCLEOTIDE SEQUENCE [LARGE SCALE GENOMIC DNA]</scope>
    <source>
        <strain evidence="2 3">CCMP1545</strain>
    </source>
</reference>
<evidence type="ECO:0000313" key="2">
    <source>
        <dbReference type="EMBL" id="EEH56195.1"/>
    </source>
</evidence>
<dbReference type="EMBL" id="GG663740">
    <property type="protein sequence ID" value="EEH56195.1"/>
    <property type="molecule type" value="Genomic_DNA"/>
</dbReference>
<dbReference type="Proteomes" id="UP000001876">
    <property type="component" value="Unassembled WGS sequence"/>
</dbReference>
<dbReference type="OrthoDB" id="264354at2759"/>
<dbReference type="SUPFAM" id="SSF143456">
    <property type="entry name" value="VC0467-like"/>
    <property type="match status" value="1"/>
</dbReference>
<organism evidence="3">
    <name type="scientific">Micromonas pusilla (strain CCMP1545)</name>
    <name type="common">Picoplanktonic green alga</name>
    <dbReference type="NCBI Taxonomy" id="564608"/>
    <lineage>
        <taxon>Eukaryota</taxon>
        <taxon>Viridiplantae</taxon>
        <taxon>Chlorophyta</taxon>
        <taxon>Mamiellophyceae</taxon>
        <taxon>Mamiellales</taxon>
        <taxon>Mamiellaceae</taxon>
        <taxon>Micromonas</taxon>
    </lineage>
</organism>
<accession>C1MTQ4</accession>
<name>C1MTQ4_MICPC</name>
<dbReference type="eggNOG" id="ENOG502QWK9">
    <property type="taxonomic scope" value="Eukaryota"/>
</dbReference>
<keyword evidence="3" id="KW-1185">Reference proteome</keyword>
<feature type="compositionally biased region" description="Acidic residues" evidence="1">
    <location>
        <begin position="25"/>
        <end position="38"/>
    </location>
</feature>
<proteinExistence type="predicted"/>
<feature type="region of interest" description="Disordered" evidence="1">
    <location>
        <begin position="1"/>
        <end position="71"/>
    </location>
</feature>
<dbReference type="KEGG" id="mpp:MICPUCDRAFT_58508"/>
<feature type="region of interest" description="Disordered" evidence="1">
    <location>
        <begin position="303"/>
        <end position="323"/>
    </location>
</feature>
<dbReference type="STRING" id="564608.C1MTQ4"/>